<evidence type="ECO:0000256" key="1">
    <source>
        <dbReference type="SAM" id="MobiDB-lite"/>
    </source>
</evidence>
<dbReference type="STRING" id="1386089.N865_00175"/>
<dbReference type="Pfam" id="PF10974">
    <property type="entry name" value="DUF2804"/>
    <property type="match status" value="1"/>
</dbReference>
<keyword evidence="3" id="KW-1185">Reference proteome</keyword>
<dbReference type="EMBL" id="AWSA01000013">
    <property type="protein sequence ID" value="EWT02147.1"/>
    <property type="molecule type" value="Genomic_DNA"/>
</dbReference>
<evidence type="ECO:0000313" key="3">
    <source>
        <dbReference type="Proteomes" id="UP000019489"/>
    </source>
</evidence>
<name>W9GA94_9MICO</name>
<organism evidence="2 3">
    <name type="scientific">Intrasporangium oryzae NRRL B-24470</name>
    <dbReference type="NCBI Taxonomy" id="1386089"/>
    <lineage>
        <taxon>Bacteria</taxon>
        <taxon>Bacillati</taxon>
        <taxon>Actinomycetota</taxon>
        <taxon>Actinomycetes</taxon>
        <taxon>Micrococcales</taxon>
        <taxon>Intrasporangiaceae</taxon>
        <taxon>Intrasporangium</taxon>
    </lineage>
</organism>
<dbReference type="eggNOG" id="COG3250">
    <property type="taxonomic scope" value="Bacteria"/>
</dbReference>
<dbReference type="RefSeq" id="WP_034803664.1">
    <property type="nucleotide sequence ID" value="NZ_AWSA01000013.1"/>
</dbReference>
<dbReference type="OrthoDB" id="9762066at2"/>
<evidence type="ECO:0008006" key="4">
    <source>
        <dbReference type="Google" id="ProtNLM"/>
    </source>
</evidence>
<feature type="region of interest" description="Disordered" evidence="1">
    <location>
        <begin position="124"/>
        <end position="146"/>
    </location>
</feature>
<proteinExistence type="predicted"/>
<accession>W9GA94</accession>
<evidence type="ECO:0000313" key="2">
    <source>
        <dbReference type="EMBL" id="EWT02147.1"/>
    </source>
</evidence>
<dbReference type="PANTHER" id="PTHR35868">
    <property type="entry name" value="DUF2804 DOMAIN-CONTAINING PROTEIN-RELATED"/>
    <property type="match status" value="1"/>
</dbReference>
<dbReference type="Proteomes" id="UP000019489">
    <property type="component" value="Unassembled WGS sequence"/>
</dbReference>
<dbReference type="InterPro" id="IPR021243">
    <property type="entry name" value="DUF2804"/>
</dbReference>
<reference evidence="2 3" key="1">
    <citation type="submission" date="2013-08" db="EMBL/GenBank/DDBJ databases">
        <title>Intrasporangium oryzae NRRL B-24470.</title>
        <authorList>
            <person name="Liu H."/>
            <person name="Wang G."/>
        </authorList>
    </citation>
    <scope>NUCLEOTIDE SEQUENCE [LARGE SCALE GENOMIC DNA]</scope>
    <source>
        <strain evidence="2 3">NRRL B-24470</strain>
    </source>
</reference>
<dbReference type="PANTHER" id="PTHR35868:SF3">
    <property type="entry name" value="DUF2804 DOMAIN-CONTAINING PROTEIN"/>
    <property type="match status" value="1"/>
</dbReference>
<gene>
    <name evidence="2" type="ORF">N865_00175</name>
</gene>
<dbReference type="PATRIC" id="fig|1386089.3.peg.1542"/>
<dbReference type="AlphaFoldDB" id="W9GA94"/>
<protein>
    <recommendedName>
        <fullName evidence="4">DUF2804 domain-containing protein</fullName>
    </recommendedName>
</protein>
<sequence length="350" mass="38263">MTTHEREITEPVLLCRPDSGALAPGALGWSRRPLHVCNLRGRPLRAKRWDYWAVLTGDLAVSVTYADIGYLGTATVWWADLATGATGGREVIVPGGRGFDLPDVPGSAPLRFRSSHLDLDLVTEGPDASGAGGGTTITGRWHESDGTESRLDVRVDDPAGHESLNVVIPWSDRLFQYTSKHQARPARGELVVEGRTLRIGDGAPAWGVLDVGRGRWPYSTRWNWGGGAGTADDGHTVVGLQLGGIWTRGTGFTENGVLVDGRLTKIGTELVWDYVWDDPMRPWRVRHPDGSLDVTLTPRFDRHAKVQALVVATEVHQVFGSWTGHVTTDEGREIRVTGIPGFAEESRSRW</sequence>
<comment type="caution">
    <text evidence="2">The sequence shown here is derived from an EMBL/GenBank/DDBJ whole genome shotgun (WGS) entry which is preliminary data.</text>
</comment>